<dbReference type="eggNOG" id="COG2197">
    <property type="taxonomic scope" value="Bacteria"/>
</dbReference>
<proteinExistence type="predicted"/>
<dbReference type="InterPro" id="IPR016032">
    <property type="entry name" value="Sig_transdc_resp-reg_C-effctor"/>
</dbReference>
<dbReference type="GO" id="GO:0000160">
    <property type="term" value="P:phosphorelay signal transduction system"/>
    <property type="evidence" value="ECO:0007669"/>
    <property type="project" value="InterPro"/>
</dbReference>
<keyword evidence="2" id="KW-0238">DNA-binding</keyword>
<name>T2G7R7_MEGG1</name>
<evidence type="ECO:0000256" key="3">
    <source>
        <dbReference type="PROSITE-ProRule" id="PRU00169"/>
    </source>
</evidence>
<dbReference type="PANTHER" id="PTHR43214">
    <property type="entry name" value="TWO-COMPONENT RESPONSE REGULATOR"/>
    <property type="match status" value="1"/>
</dbReference>
<dbReference type="SMART" id="SM00448">
    <property type="entry name" value="REC"/>
    <property type="match status" value="1"/>
</dbReference>
<keyword evidence="7" id="KW-1185">Reference proteome</keyword>
<dbReference type="InterPro" id="IPR039420">
    <property type="entry name" value="WalR-like"/>
</dbReference>
<dbReference type="PROSITE" id="PS00622">
    <property type="entry name" value="HTH_LUXR_1"/>
    <property type="match status" value="1"/>
</dbReference>
<organism evidence="6 7">
    <name type="scientific">Megalodesulfovibrio gigas (strain ATCC 19364 / DSM 1382 / NCIMB 9332 / VKM B-1759)</name>
    <name type="common">Desulfovibrio gigas</name>
    <dbReference type="NCBI Taxonomy" id="1121448"/>
    <lineage>
        <taxon>Bacteria</taxon>
        <taxon>Pseudomonadati</taxon>
        <taxon>Thermodesulfobacteriota</taxon>
        <taxon>Desulfovibrionia</taxon>
        <taxon>Desulfovibrionales</taxon>
        <taxon>Desulfovibrionaceae</taxon>
        <taxon>Megalodesulfovibrio</taxon>
    </lineage>
</organism>
<dbReference type="CDD" id="cd17535">
    <property type="entry name" value="REC_NarL-like"/>
    <property type="match status" value="1"/>
</dbReference>
<accession>T2G7R7</accession>
<dbReference type="SMART" id="SM00421">
    <property type="entry name" value="HTH_LUXR"/>
    <property type="match status" value="1"/>
</dbReference>
<dbReference type="STRING" id="1121448.DGI_0307"/>
<dbReference type="Pfam" id="PF00072">
    <property type="entry name" value="Response_reg"/>
    <property type="match status" value="1"/>
</dbReference>
<dbReference type="GO" id="GO:0003677">
    <property type="term" value="F:DNA binding"/>
    <property type="evidence" value="ECO:0007669"/>
    <property type="project" value="UniProtKB-KW"/>
</dbReference>
<dbReference type="InterPro" id="IPR001789">
    <property type="entry name" value="Sig_transdc_resp-reg_receiver"/>
</dbReference>
<dbReference type="HOGENOM" id="CLU_000445_90_1_7"/>
<evidence type="ECO:0000313" key="6">
    <source>
        <dbReference type="EMBL" id="AGW12234.1"/>
    </source>
</evidence>
<dbReference type="SUPFAM" id="SSF46894">
    <property type="entry name" value="C-terminal effector domain of the bipartite response regulators"/>
    <property type="match status" value="1"/>
</dbReference>
<evidence type="ECO:0000259" key="4">
    <source>
        <dbReference type="PROSITE" id="PS50043"/>
    </source>
</evidence>
<dbReference type="Proteomes" id="UP000016587">
    <property type="component" value="Chromosome"/>
</dbReference>
<dbReference type="PRINTS" id="PR00038">
    <property type="entry name" value="HTHLUXR"/>
</dbReference>
<dbReference type="Gene3D" id="3.40.50.2300">
    <property type="match status" value="1"/>
</dbReference>
<protein>
    <submittedName>
        <fullName evidence="6">Putative two component transcriptional regulator, LuxR family</fullName>
    </submittedName>
</protein>
<sequence>MPRLLTVILVDDHPLFREGLKRIVETAGTLRLVGEAATLDEARTAIGSHKPDLVLLDIAIQGGSGMRLVREIKTISPHTRMLVVSSNTDPALVEGAFHAGASGFLTKTAGSLESVKALNRVAGGDVYLDPELTQSVAMARLRPGAAASAATAGQSEKLTNRERQVLQMVSQGLYTREIASMLGLSTKTVEHHRCRLMRKLGCRNSAEVVAWAHRAGLFTEEAPRRRGAEA</sequence>
<evidence type="ECO:0000313" key="7">
    <source>
        <dbReference type="Proteomes" id="UP000016587"/>
    </source>
</evidence>
<dbReference type="AlphaFoldDB" id="T2G7R7"/>
<evidence type="ECO:0000256" key="2">
    <source>
        <dbReference type="ARBA" id="ARBA00023125"/>
    </source>
</evidence>
<dbReference type="EMBL" id="CP006585">
    <property type="protein sequence ID" value="AGW12234.1"/>
    <property type="molecule type" value="Genomic_DNA"/>
</dbReference>
<reference evidence="7" key="2">
    <citation type="submission" date="2013-07" db="EMBL/GenBank/DDBJ databases">
        <authorList>
            <person name="Morais-Silva F.O."/>
            <person name="Rezende A.M."/>
            <person name="Pimentel C."/>
            <person name="Resende D.M."/>
            <person name="Santos C.I."/>
            <person name="Clemente C."/>
            <person name="de Oliveira L.M."/>
            <person name="da Silva S.M."/>
            <person name="Costa D.A."/>
            <person name="Varela-Raposo A."/>
            <person name="Horacio E.C.A."/>
            <person name="Matos M."/>
            <person name="Flores O."/>
            <person name="Ruiz J.C."/>
            <person name="Rodrigues-Pousada C."/>
        </authorList>
    </citation>
    <scope>NUCLEOTIDE SEQUENCE [LARGE SCALE GENOMIC DNA]</scope>
    <source>
        <strain evidence="7">ATCC 19364 / DSM 1382 / NCIMB 9332 / VKM B-1759</strain>
    </source>
</reference>
<dbReference type="KEGG" id="dgg:DGI_0307"/>
<keyword evidence="1 3" id="KW-0597">Phosphoprotein</keyword>
<dbReference type="OrthoDB" id="9780312at2"/>
<dbReference type="InterPro" id="IPR058245">
    <property type="entry name" value="NreC/VraR/RcsB-like_REC"/>
</dbReference>
<feature type="domain" description="Response regulatory" evidence="5">
    <location>
        <begin position="6"/>
        <end position="122"/>
    </location>
</feature>
<dbReference type="Pfam" id="PF00196">
    <property type="entry name" value="GerE"/>
    <property type="match status" value="1"/>
</dbReference>
<gene>
    <name evidence="6" type="ORF">DGI_0307</name>
</gene>
<dbReference type="PATRIC" id="fig|1121448.10.peg.312"/>
<dbReference type="PROSITE" id="PS50043">
    <property type="entry name" value="HTH_LUXR_2"/>
    <property type="match status" value="1"/>
</dbReference>
<feature type="modified residue" description="4-aspartylphosphate" evidence="3">
    <location>
        <position position="57"/>
    </location>
</feature>
<evidence type="ECO:0000259" key="5">
    <source>
        <dbReference type="PROSITE" id="PS50110"/>
    </source>
</evidence>
<dbReference type="PROSITE" id="PS50110">
    <property type="entry name" value="RESPONSE_REGULATORY"/>
    <property type="match status" value="1"/>
</dbReference>
<dbReference type="InterPro" id="IPR000792">
    <property type="entry name" value="Tscrpt_reg_LuxR_C"/>
</dbReference>
<dbReference type="SUPFAM" id="SSF52172">
    <property type="entry name" value="CheY-like"/>
    <property type="match status" value="1"/>
</dbReference>
<reference evidence="6 7" key="1">
    <citation type="journal article" date="2013" name="J. Bacteriol.">
        <title>Roles of HynAB and Ech, the only two hydrogenases found in the model sulfate reducer Desulfovibrio gigas.</title>
        <authorList>
            <person name="Morais-Silva F.O."/>
            <person name="Santos C.I."/>
            <person name="Rodrigues R."/>
            <person name="Pereira I.A."/>
            <person name="Rodrigues-Pousada C."/>
        </authorList>
    </citation>
    <scope>NUCLEOTIDE SEQUENCE [LARGE SCALE GENOMIC DNA]</scope>
    <source>
        <strain evidence="7">ATCC 19364 / DSM 1382 / NCIMB 9332 / VKM B-1759</strain>
    </source>
</reference>
<evidence type="ECO:0000256" key="1">
    <source>
        <dbReference type="ARBA" id="ARBA00022553"/>
    </source>
</evidence>
<feature type="domain" description="HTH luxR-type" evidence="4">
    <location>
        <begin position="151"/>
        <end position="216"/>
    </location>
</feature>
<dbReference type="GO" id="GO:0006355">
    <property type="term" value="P:regulation of DNA-templated transcription"/>
    <property type="evidence" value="ECO:0007669"/>
    <property type="project" value="InterPro"/>
</dbReference>
<dbReference type="CDD" id="cd06170">
    <property type="entry name" value="LuxR_C_like"/>
    <property type="match status" value="1"/>
</dbReference>
<dbReference type="InterPro" id="IPR011006">
    <property type="entry name" value="CheY-like_superfamily"/>
</dbReference>
<dbReference type="RefSeq" id="WP_021758847.1">
    <property type="nucleotide sequence ID" value="NC_022444.1"/>
</dbReference>